<evidence type="ECO:0000256" key="4">
    <source>
        <dbReference type="SAM" id="SignalP"/>
    </source>
</evidence>
<feature type="transmembrane region" description="Helical" evidence="3">
    <location>
        <begin position="285"/>
        <end position="303"/>
    </location>
</feature>
<dbReference type="SMART" id="SM00267">
    <property type="entry name" value="GGDEF"/>
    <property type="match status" value="1"/>
</dbReference>
<dbReference type="InterPro" id="IPR011622">
    <property type="entry name" value="7TMR_DISM_rcpt_extracell_dom2"/>
</dbReference>
<dbReference type="InterPro" id="IPR043128">
    <property type="entry name" value="Rev_trsase/Diguanyl_cyclase"/>
</dbReference>
<organism evidence="6 7">
    <name type="scientific">Kordiimonas lacus</name>
    <dbReference type="NCBI Taxonomy" id="637679"/>
    <lineage>
        <taxon>Bacteria</taxon>
        <taxon>Pseudomonadati</taxon>
        <taxon>Pseudomonadota</taxon>
        <taxon>Alphaproteobacteria</taxon>
        <taxon>Kordiimonadales</taxon>
        <taxon>Kordiimonadaceae</taxon>
        <taxon>Kordiimonas</taxon>
    </lineage>
</organism>
<name>A0A1G6TYY3_9PROT</name>
<dbReference type="PROSITE" id="PS50887">
    <property type="entry name" value="GGDEF"/>
    <property type="match status" value="1"/>
</dbReference>
<evidence type="ECO:0000256" key="2">
    <source>
        <dbReference type="ARBA" id="ARBA00034247"/>
    </source>
</evidence>
<keyword evidence="4" id="KW-0732">Signal</keyword>
<dbReference type="STRING" id="637679.GCA_001550055_00477"/>
<dbReference type="GO" id="GO:0005886">
    <property type="term" value="C:plasma membrane"/>
    <property type="evidence" value="ECO:0007669"/>
    <property type="project" value="TreeGrafter"/>
</dbReference>
<protein>
    <recommendedName>
        <fullName evidence="1">diguanylate cyclase</fullName>
        <ecNumber evidence="1">2.7.7.65</ecNumber>
    </recommendedName>
</protein>
<dbReference type="GO" id="GO:0043709">
    <property type="term" value="P:cell adhesion involved in single-species biofilm formation"/>
    <property type="evidence" value="ECO:0007669"/>
    <property type="project" value="TreeGrafter"/>
</dbReference>
<dbReference type="EMBL" id="FNAK01000001">
    <property type="protein sequence ID" value="SDD34271.1"/>
    <property type="molecule type" value="Genomic_DNA"/>
</dbReference>
<proteinExistence type="predicted"/>
<evidence type="ECO:0000313" key="6">
    <source>
        <dbReference type="EMBL" id="SDD34271.1"/>
    </source>
</evidence>
<keyword evidence="7" id="KW-1185">Reference proteome</keyword>
<dbReference type="AlphaFoldDB" id="A0A1G6TYY3"/>
<dbReference type="NCBIfam" id="TIGR00254">
    <property type="entry name" value="GGDEF"/>
    <property type="match status" value="1"/>
</dbReference>
<keyword evidence="3" id="KW-0812">Transmembrane</keyword>
<evidence type="ECO:0000256" key="3">
    <source>
        <dbReference type="SAM" id="Phobius"/>
    </source>
</evidence>
<dbReference type="Gene3D" id="3.30.70.270">
    <property type="match status" value="1"/>
</dbReference>
<gene>
    <name evidence="6" type="ORF">SAMN04488071_0412</name>
</gene>
<dbReference type="Pfam" id="PF00990">
    <property type="entry name" value="GGDEF"/>
    <property type="match status" value="1"/>
</dbReference>
<keyword evidence="3" id="KW-1133">Transmembrane helix</keyword>
<dbReference type="RefSeq" id="WP_074519282.1">
    <property type="nucleotide sequence ID" value="NZ_FNAK01000001.1"/>
</dbReference>
<keyword evidence="3" id="KW-0472">Membrane</keyword>
<feature type="transmembrane region" description="Helical" evidence="3">
    <location>
        <begin position="188"/>
        <end position="210"/>
    </location>
</feature>
<dbReference type="InterPro" id="IPR011623">
    <property type="entry name" value="7TMR_DISM_rcpt_extracell_dom1"/>
</dbReference>
<sequence length="575" mass="65058">MAFWKFTLASLWLVLLTLSQPGLAKNHLEIDGLESVVDVTPYLHVLEDPKREFTADDLRDGLFNARFEPLYRGAANYGFSRSDWWVRFTVKNSGAKADKVTFKLDYPLLDYVDVWVLSGKEQVQSWETGNRRPFGSRPIRHRDFLFPLTLAAGEQQTVYMRVRTEGPVNIGLSLYDQHTLLPKIELEYMAFGAYFGGFLLLALCISLLYLVDRHLAFLYYLTYILSYSSYMMAFNGLAFQYLWPDAPEFGQISRPVLLTLSIIFLLQFSRSLLGIKRLSPFLHRAVTSLQLILVPILLSVPFIGYGNLVMPLAVLNLMALGLVLAMGIVAHIRGEAAARYYLMAWSVFLVGLLLYLLKVFGLLPHNFITHYGFQVGSFFEFIFLSAALGVRVKQLRHQSHIDPLTGLANRRHFDEELEAEFDFSARPEADLSLLVIDVDNFKKFNDEFGHAIGDQVLRELGRIFKTRIRRPGAAYRYGGEEFAVLLPRTGSEEAVILAERLRDHVAMDMAHKKVSISVGVVSRRDDNFASASDFFDAGDEALYRAKDRGRDCVAVHRRDAAPKPDPTGDVDGALA</sequence>
<evidence type="ECO:0000259" key="5">
    <source>
        <dbReference type="PROSITE" id="PS50887"/>
    </source>
</evidence>
<dbReference type="SUPFAM" id="SSF55073">
    <property type="entry name" value="Nucleotide cyclase"/>
    <property type="match status" value="1"/>
</dbReference>
<dbReference type="GO" id="GO:1902201">
    <property type="term" value="P:negative regulation of bacterial-type flagellum-dependent cell motility"/>
    <property type="evidence" value="ECO:0007669"/>
    <property type="project" value="TreeGrafter"/>
</dbReference>
<feature type="transmembrane region" description="Helical" evidence="3">
    <location>
        <begin position="217"/>
        <end position="243"/>
    </location>
</feature>
<evidence type="ECO:0000256" key="1">
    <source>
        <dbReference type="ARBA" id="ARBA00012528"/>
    </source>
</evidence>
<dbReference type="GO" id="GO:0052621">
    <property type="term" value="F:diguanylate cyclase activity"/>
    <property type="evidence" value="ECO:0007669"/>
    <property type="project" value="UniProtKB-EC"/>
</dbReference>
<dbReference type="Proteomes" id="UP000183685">
    <property type="component" value="Unassembled WGS sequence"/>
</dbReference>
<dbReference type="EC" id="2.7.7.65" evidence="1"/>
<feature type="signal peptide" evidence="4">
    <location>
        <begin position="1"/>
        <end position="24"/>
    </location>
</feature>
<feature type="chain" id="PRO_5010208799" description="diguanylate cyclase" evidence="4">
    <location>
        <begin position="25"/>
        <end position="575"/>
    </location>
</feature>
<dbReference type="Gene3D" id="2.60.40.2380">
    <property type="match status" value="1"/>
</dbReference>
<reference evidence="6 7" key="1">
    <citation type="submission" date="2016-10" db="EMBL/GenBank/DDBJ databases">
        <authorList>
            <person name="de Groot N.N."/>
        </authorList>
    </citation>
    <scope>NUCLEOTIDE SEQUENCE [LARGE SCALE GENOMIC DNA]</scope>
    <source>
        <strain evidence="6 7">CGMCC 1.9109</strain>
    </source>
</reference>
<feature type="domain" description="GGDEF" evidence="5">
    <location>
        <begin position="429"/>
        <end position="558"/>
    </location>
</feature>
<dbReference type="Pfam" id="PF07695">
    <property type="entry name" value="7TMR-DISM_7TM"/>
    <property type="match status" value="1"/>
</dbReference>
<dbReference type="FunFam" id="3.30.70.270:FF:000001">
    <property type="entry name" value="Diguanylate cyclase domain protein"/>
    <property type="match status" value="1"/>
</dbReference>
<dbReference type="InterPro" id="IPR000160">
    <property type="entry name" value="GGDEF_dom"/>
</dbReference>
<accession>A0A1G6TYY3</accession>
<dbReference type="InterPro" id="IPR029787">
    <property type="entry name" value="Nucleotide_cyclase"/>
</dbReference>
<dbReference type="InterPro" id="IPR050469">
    <property type="entry name" value="Diguanylate_Cyclase"/>
</dbReference>
<feature type="transmembrane region" description="Helical" evidence="3">
    <location>
        <begin position="342"/>
        <end position="365"/>
    </location>
</feature>
<comment type="catalytic activity">
    <reaction evidence="2">
        <text>2 GTP = 3',3'-c-di-GMP + 2 diphosphate</text>
        <dbReference type="Rhea" id="RHEA:24898"/>
        <dbReference type="ChEBI" id="CHEBI:33019"/>
        <dbReference type="ChEBI" id="CHEBI:37565"/>
        <dbReference type="ChEBI" id="CHEBI:58805"/>
        <dbReference type="EC" id="2.7.7.65"/>
    </reaction>
</comment>
<dbReference type="CDD" id="cd01949">
    <property type="entry name" value="GGDEF"/>
    <property type="match status" value="1"/>
</dbReference>
<evidence type="ECO:0000313" key="7">
    <source>
        <dbReference type="Proteomes" id="UP000183685"/>
    </source>
</evidence>
<dbReference type="Pfam" id="PF07696">
    <property type="entry name" value="7TMR-DISMED2"/>
    <property type="match status" value="1"/>
</dbReference>
<dbReference type="PANTHER" id="PTHR45138:SF9">
    <property type="entry name" value="DIGUANYLATE CYCLASE DGCM-RELATED"/>
    <property type="match status" value="1"/>
</dbReference>
<dbReference type="PANTHER" id="PTHR45138">
    <property type="entry name" value="REGULATORY COMPONENTS OF SENSORY TRANSDUCTION SYSTEM"/>
    <property type="match status" value="1"/>
</dbReference>
<feature type="transmembrane region" description="Helical" evidence="3">
    <location>
        <begin position="255"/>
        <end position="273"/>
    </location>
</feature>
<feature type="transmembrane region" description="Helical" evidence="3">
    <location>
        <begin position="309"/>
        <end position="330"/>
    </location>
</feature>
<feature type="transmembrane region" description="Helical" evidence="3">
    <location>
        <begin position="371"/>
        <end position="390"/>
    </location>
</feature>